<evidence type="ECO:0000313" key="1">
    <source>
        <dbReference type="EMBL" id="KAF4375963.1"/>
    </source>
</evidence>
<dbReference type="AlphaFoldDB" id="A0A7J6FYY7"/>
<name>A0A7J6FYY7_CANSA</name>
<reference evidence="1 2" key="1">
    <citation type="journal article" date="2020" name="bioRxiv">
        <title>Sequence and annotation of 42 cannabis genomes reveals extensive copy number variation in cannabinoid synthesis and pathogen resistance genes.</title>
        <authorList>
            <person name="Mckernan K.J."/>
            <person name="Helbert Y."/>
            <person name="Kane L.T."/>
            <person name="Ebling H."/>
            <person name="Zhang L."/>
            <person name="Liu B."/>
            <person name="Eaton Z."/>
            <person name="Mclaughlin S."/>
            <person name="Kingan S."/>
            <person name="Baybayan P."/>
            <person name="Concepcion G."/>
            <person name="Jordan M."/>
            <person name="Riva A."/>
            <person name="Barbazuk W."/>
            <person name="Harkins T."/>
        </authorList>
    </citation>
    <scope>NUCLEOTIDE SEQUENCE [LARGE SCALE GENOMIC DNA]</scope>
    <source>
        <strain evidence="2">cv. Jamaican Lion 4</strain>
        <tissue evidence="1">Leaf</tissue>
    </source>
</reference>
<gene>
    <name evidence="1" type="ORF">G4B88_029327</name>
</gene>
<protein>
    <submittedName>
        <fullName evidence="1">Uncharacterized protein</fullName>
    </submittedName>
</protein>
<sequence>MREPRKEYIDQGGGTAVMVENVERFNGSKLGMVKTLERYQKCSYGAVEVSCKPAKELESSYREYLKLKTRFESLERTQRLLQYSARVIQNIL</sequence>
<proteinExistence type="predicted"/>
<keyword evidence="2" id="KW-1185">Reference proteome</keyword>
<accession>A0A7J6FYY7</accession>
<comment type="caution">
    <text evidence="1">The sequence shown here is derived from an EMBL/GenBank/DDBJ whole genome shotgun (WGS) entry which is preliminary data.</text>
</comment>
<organism evidence="1 2">
    <name type="scientific">Cannabis sativa</name>
    <name type="common">Hemp</name>
    <name type="synonym">Marijuana</name>
    <dbReference type="NCBI Taxonomy" id="3483"/>
    <lineage>
        <taxon>Eukaryota</taxon>
        <taxon>Viridiplantae</taxon>
        <taxon>Streptophyta</taxon>
        <taxon>Embryophyta</taxon>
        <taxon>Tracheophyta</taxon>
        <taxon>Spermatophyta</taxon>
        <taxon>Magnoliopsida</taxon>
        <taxon>eudicotyledons</taxon>
        <taxon>Gunneridae</taxon>
        <taxon>Pentapetalae</taxon>
        <taxon>rosids</taxon>
        <taxon>fabids</taxon>
        <taxon>Rosales</taxon>
        <taxon>Cannabaceae</taxon>
        <taxon>Cannabis</taxon>
    </lineage>
</organism>
<dbReference type="EMBL" id="JAATIQ010000158">
    <property type="protein sequence ID" value="KAF4375963.1"/>
    <property type="molecule type" value="Genomic_DNA"/>
</dbReference>
<evidence type="ECO:0000313" key="2">
    <source>
        <dbReference type="Proteomes" id="UP000583929"/>
    </source>
</evidence>
<dbReference type="Proteomes" id="UP000583929">
    <property type="component" value="Unassembled WGS sequence"/>
</dbReference>